<dbReference type="EMBL" id="AP018204">
    <property type="protein sequence ID" value="BAY59513.1"/>
    <property type="molecule type" value="Genomic_DNA"/>
</dbReference>
<organism evidence="2 3">
    <name type="scientific">Leptolyngbya boryana NIES-2135</name>
    <dbReference type="NCBI Taxonomy" id="1973484"/>
    <lineage>
        <taxon>Bacteria</taxon>
        <taxon>Bacillati</taxon>
        <taxon>Cyanobacteriota</taxon>
        <taxon>Cyanophyceae</taxon>
        <taxon>Leptolyngbyales</taxon>
        <taxon>Leptolyngbyaceae</taxon>
        <taxon>Leptolyngbya group</taxon>
        <taxon>Leptolyngbya</taxon>
    </lineage>
</organism>
<keyword evidence="1" id="KW-0732">Signal</keyword>
<proteinExistence type="predicted"/>
<dbReference type="AlphaFoldDB" id="A0A1Z4JS68"/>
<protein>
    <submittedName>
        <fullName evidence="2">Uncharacterized protein</fullName>
    </submittedName>
</protein>
<keyword evidence="3" id="KW-1185">Reference proteome</keyword>
<dbReference type="PROSITE" id="PS51257">
    <property type="entry name" value="PROKAR_LIPOPROTEIN"/>
    <property type="match status" value="1"/>
</dbReference>
<evidence type="ECO:0000313" key="3">
    <source>
        <dbReference type="Proteomes" id="UP000217895"/>
    </source>
</evidence>
<keyword evidence="2" id="KW-0614">Plasmid</keyword>
<accession>A0A1Z4JS68</accession>
<feature type="chain" id="PRO_5011116965" evidence="1">
    <location>
        <begin position="44"/>
        <end position="82"/>
    </location>
</feature>
<evidence type="ECO:0000313" key="2">
    <source>
        <dbReference type="EMBL" id="BAY59513.1"/>
    </source>
</evidence>
<sequence length="82" mass="9021">MLNTFKQTVYFLKVMNINSCKALIGLSLVASCSTVLTPHPAEAQTTLPTIVVIGHPPQSRTDIERILDQVRQPSPITETVVF</sequence>
<name>A0A1Z4JS68_LEPBY</name>
<evidence type="ECO:0000256" key="1">
    <source>
        <dbReference type="SAM" id="SignalP"/>
    </source>
</evidence>
<geneLocation type="plasmid" evidence="2">
    <name>plasmid1</name>
</geneLocation>
<dbReference type="Proteomes" id="UP000217895">
    <property type="component" value="Plasmid Plasmid1 dna"/>
</dbReference>
<gene>
    <name evidence="2" type="ORF">NIES2135_63900</name>
</gene>
<feature type="signal peptide" evidence="1">
    <location>
        <begin position="1"/>
        <end position="43"/>
    </location>
</feature>
<reference evidence="2 3" key="1">
    <citation type="submission" date="2017-06" db="EMBL/GenBank/DDBJ databases">
        <title>Genome sequencing of cyanobaciteial culture collection at National Institute for Environmental Studies (NIES).</title>
        <authorList>
            <person name="Hirose Y."/>
            <person name="Shimura Y."/>
            <person name="Fujisawa T."/>
            <person name="Nakamura Y."/>
            <person name="Kawachi M."/>
        </authorList>
    </citation>
    <scope>NUCLEOTIDE SEQUENCE [LARGE SCALE GENOMIC DNA]</scope>
    <source>
        <strain evidence="2 3">NIES-2135</strain>
        <plasmid evidence="3">Plasmid Plasmid1 dna</plasmid>
    </source>
</reference>